<dbReference type="PROSITE" id="PS51387">
    <property type="entry name" value="FAD_PCMH"/>
    <property type="match status" value="1"/>
</dbReference>
<protein>
    <recommendedName>
        <fullName evidence="4">D-lactate dehydrogenase (cytochrome)</fullName>
        <ecNumber evidence="4">1.1.2.4</ecNumber>
    </recommendedName>
</protein>
<proteinExistence type="predicted"/>
<dbReference type="EC" id="1.1.2.4" evidence="4"/>
<evidence type="ECO:0000256" key="3">
    <source>
        <dbReference type="ARBA" id="ARBA00023002"/>
    </source>
</evidence>
<reference evidence="6 7" key="1">
    <citation type="submission" date="2021-06" db="EMBL/GenBank/DDBJ databases">
        <title>Gemonas diversity in paddy soil.</title>
        <authorList>
            <person name="Liu G."/>
        </authorList>
    </citation>
    <scope>NUCLEOTIDE SEQUENCE [LARGE SCALE GENOMIC DNA]</scope>
    <source>
        <strain evidence="6 7">RG2</strain>
    </source>
</reference>
<evidence type="ECO:0000256" key="1">
    <source>
        <dbReference type="ARBA" id="ARBA00001974"/>
    </source>
</evidence>
<evidence type="ECO:0000313" key="6">
    <source>
        <dbReference type="EMBL" id="QXE92652.1"/>
    </source>
</evidence>
<evidence type="ECO:0000256" key="4">
    <source>
        <dbReference type="ARBA" id="ARBA00038897"/>
    </source>
</evidence>
<dbReference type="Proteomes" id="UP000683559">
    <property type="component" value="Chromosome"/>
</dbReference>
<dbReference type="InterPro" id="IPR004113">
    <property type="entry name" value="FAD-bd_oxidored_4_C"/>
</dbReference>
<keyword evidence="3" id="KW-0560">Oxidoreductase</keyword>
<dbReference type="InterPro" id="IPR016166">
    <property type="entry name" value="FAD-bd_PCMH"/>
</dbReference>
<keyword evidence="2" id="KW-0809">Transit peptide</keyword>
<dbReference type="PANTHER" id="PTHR11748">
    <property type="entry name" value="D-LACTATE DEHYDROGENASE"/>
    <property type="match status" value="1"/>
</dbReference>
<accession>A0ABX8LP07</accession>
<organism evidence="6 7">
    <name type="scientific">Geomonas subterranea</name>
    <dbReference type="NCBI Taxonomy" id="2847989"/>
    <lineage>
        <taxon>Bacteria</taxon>
        <taxon>Pseudomonadati</taxon>
        <taxon>Thermodesulfobacteriota</taxon>
        <taxon>Desulfuromonadia</taxon>
        <taxon>Geobacterales</taxon>
        <taxon>Geobacteraceae</taxon>
        <taxon>Geomonas</taxon>
    </lineage>
</organism>
<dbReference type="InterPro" id="IPR006094">
    <property type="entry name" value="Oxid_FAD_bind_N"/>
</dbReference>
<evidence type="ECO:0000313" key="7">
    <source>
        <dbReference type="Proteomes" id="UP000683559"/>
    </source>
</evidence>
<evidence type="ECO:0000259" key="5">
    <source>
        <dbReference type="PROSITE" id="PS51387"/>
    </source>
</evidence>
<feature type="domain" description="FAD-binding PCMH-type" evidence="5">
    <location>
        <begin position="42"/>
        <end position="212"/>
    </location>
</feature>
<name>A0ABX8LP07_9BACT</name>
<dbReference type="PANTHER" id="PTHR11748:SF111">
    <property type="entry name" value="D-LACTATE DEHYDROGENASE, MITOCHONDRIAL-RELATED"/>
    <property type="match status" value="1"/>
</dbReference>
<evidence type="ECO:0000256" key="2">
    <source>
        <dbReference type="ARBA" id="ARBA00022946"/>
    </source>
</evidence>
<dbReference type="Pfam" id="PF01565">
    <property type="entry name" value="FAD_binding_4"/>
    <property type="match status" value="1"/>
</dbReference>
<gene>
    <name evidence="6" type="ORF">KP001_09085</name>
</gene>
<sequence length="486" mass="52837">MKDEYRRRLTQLLGDSVSFDQQICAAYDHDLGEMPGVLMAQIKACPTAVVVPKTTQDVVKALTFAGETGTPVTPRGQASSGFGGAIPTRGGLLLDLSSLNRVLAVDQEAMTVDVEPGVVWQGLSKELQRCGLDNRICPTSAPSATVGGWFAMGGVGIGSLRYGSVADVVEEIDVVGLDGRTVTCRGDRMQPYYQTCGSLGIITRLRLKCRKAEALRPYAIEFPDAFSLQAFMQEAIRSFDIDTAILHSDGYVAMRKAAGGHHSLAKGHFLAILAIPESQADDAKLALLTKMHKGEQFSEQVAREEWGDRFYPMRIKKVGPTVLVGEFYLPVDNFAAAWEEIAGDLSRDCIGMEALAISKSELTVLVYLPECSKDLLYPVRMAKAVRPAAIARRHGGRPYTAGMWFAAESKEVLGKAKYAGYRRLKKELDPENLLNPGKIVAPGMRWLPILNLGTVVHLGSALASPFARFLSYRGKGPSPSGEHHEH</sequence>
<dbReference type="EMBL" id="CP077683">
    <property type="protein sequence ID" value="QXE92652.1"/>
    <property type="molecule type" value="Genomic_DNA"/>
</dbReference>
<dbReference type="RefSeq" id="WP_217289200.1">
    <property type="nucleotide sequence ID" value="NZ_CP077683.1"/>
</dbReference>
<dbReference type="Pfam" id="PF02913">
    <property type="entry name" value="FAD-oxidase_C"/>
    <property type="match status" value="1"/>
</dbReference>
<comment type="cofactor">
    <cofactor evidence="1">
        <name>FAD</name>
        <dbReference type="ChEBI" id="CHEBI:57692"/>
    </cofactor>
</comment>
<keyword evidence="7" id="KW-1185">Reference proteome</keyword>